<reference evidence="2 5" key="1">
    <citation type="submission" date="2015-11" db="EMBL/GenBank/DDBJ databases">
        <title>Genomic analysis of 38 Legionella species identifies large and diverse effector repertoires.</title>
        <authorList>
            <person name="Burstein D."/>
            <person name="Amaro F."/>
            <person name="Zusman T."/>
            <person name="Lifshitz Z."/>
            <person name="Cohen O."/>
            <person name="Gilbert J.A."/>
            <person name="Pupko T."/>
            <person name="Shuman H.A."/>
            <person name="Segal G."/>
        </authorList>
    </citation>
    <scope>NUCLEOTIDE SEQUENCE [LARGE SCALE GENOMIC DNA]</scope>
    <source>
        <strain evidence="2 5">CDC#1407-AL-14</strain>
    </source>
</reference>
<dbReference type="EMBL" id="LNXT01000042">
    <property type="protein sequence ID" value="KTC68996.1"/>
    <property type="molecule type" value="Genomic_DNA"/>
</dbReference>
<gene>
    <name evidence="2" type="ORF">Lbir_2190</name>
    <name evidence="3" type="ORF">NCTC12437_03186</name>
    <name evidence="4" type="ORF">NCTC12437_03296</name>
</gene>
<proteinExistence type="predicted"/>
<dbReference type="InterPro" id="IPR050228">
    <property type="entry name" value="Carboxylesterase_BioH"/>
</dbReference>
<reference evidence="3 6" key="2">
    <citation type="submission" date="2018-06" db="EMBL/GenBank/DDBJ databases">
        <authorList>
            <consortium name="Pathogen Informatics"/>
            <person name="Doyle S."/>
        </authorList>
    </citation>
    <scope>NUCLEOTIDE SEQUENCE [LARGE SCALE GENOMIC DNA]</scope>
    <source>
        <strain evidence="3 6">NCTC12437</strain>
    </source>
</reference>
<dbReference type="EC" id="3.1.1.10" evidence="3"/>
<dbReference type="InterPro" id="IPR029058">
    <property type="entry name" value="AB_hydrolase_fold"/>
</dbReference>
<name>A0A378JQT7_9GAMM</name>
<dbReference type="PANTHER" id="PTHR43194">
    <property type="entry name" value="HYDROLASE ALPHA/BETA FOLD FAMILY"/>
    <property type="match status" value="1"/>
</dbReference>
<evidence type="ECO:0000313" key="2">
    <source>
        <dbReference type="EMBL" id="KTC68996.1"/>
    </source>
</evidence>
<evidence type="ECO:0000259" key="1">
    <source>
        <dbReference type="Pfam" id="PF00561"/>
    </source>
</evidence>
<evidence type="ECO:0000313" key="3">
    <source>
        <dbReference type="EMBL" id="STX60894.1"/>
    </source>
</evidence>
<dbReference type="SUPFAM" id="SSF53474">
    <property type="entry name" value="alpha/beta-Hydrolases"/>
    <property type="match status" value="1"/>
</dbReference>
<evidence type="ECO:0000313" key="5">
    <source>
        <dbReference type="Proteomes" id="UP000054735"/>
    </source>
</evidence>
<keyword evidence="3" id="KW-0378">Hydrolase</keyword>
<evidence type="ECO:0000313" key="6">
    <source>
        <dbReference type="Proteomes" id="UP000255066"/>
    </source>
</evidence>
<dbReference type="Pfam" id="PF00561">
    <property type="entry name" value="Abhydrolase_1"/>
    <property type="match status" value="1"/>
</dbReference>
<dbReference type="STRING" id="28083.Lbir_2190"/>
<dbReference type="EMBL" id="UGNW01000002">
    <property type="protein sequence ID" value="STX61000.1"/>
    <property type="molecule type" value="Genomic_DNA"/>
</dbReference>
<dbReference type="GO" id="GO:0050357">
    <property type="term" value="F:tropinesterase activity"/>
    <property type="evidence" value="ECO:0007669"/>
    <property type="project" value="UniProtKB-EC"/>
</dbReference>
<organism evidence="3 6">
    <name type="scientific">Legionella birminghamensis</name>
    <dbReference type="NCBI Taxonomy" id="28083"/>
    <lineage>
        <taxon>Bacteria</taxon>
        <taxon>Pseudomonadati</taxon>
        <taxon>Pseudomonadota</taxon>
        <taxon>Gammaproteobacteria</taxon>
        <taxon>Legionellales</taxon>
        <taxon>Legionellaceae</taxon>
        <taxon>Legionella</taxon>
    </lineage>
</organism>
<sequence>MHYTRTGGWTIPLILLHGLIANGNCWADVASYLMLDGDVLMPDARGHGQSSSPADEYRYENHAQDVEGLINALRLAPSVVIGHSMGGMTAALLASQKKTRLRGLVLAEPAFLESKLQHQVYASDIVEQHRQWLKTPWRDYLSYLQTKHPNRSLTMLTRLARARYQTRINAFQVLRPPIPCFRQLLKEIDIPMLLVIVERSVISPETIRALTIDYQSMKIKRIKGAGHGLHYDKPKEFATIIQSFVRSIDHGV</sequence>
<keyword evidence="5" id="KW-1185">Reference proteome</keyword>
<evidence type="ECO:0000313" key="4">
    <source>
        <dbReference type="EMBL" id="STX61000.1"/>
    </source>
</evidence>
<dbReference type="EMBL" id="UGNW01000002">
    <property type="protein sequence ID" value="STX60894.1"/>
    <property type="molecule type" value="Genomic_DNA"/>
</dbReference>
<dbReference type="OrthoDB" id="9780765at2"/>
<accession>A0A378JQT7</accession>
<dbReference type="Proteomes" id="UP000054735">
    <property type="component" value="Unassembled WGS sequence"/>
</dbReference>
<dbReference type="PANTHER" id="PTHR43194:SF2">
    <property type="entry name" value="PEROXISOMAL MEMBRANE PROTEIN LPX1"/>
    <property type="match status" value="1"/>
</dbReference>
<dbReference type="RefSeq" id="WP_058524206.1">
    <property type="nucleotide sequence ID" value="NZ_CAAAHV010000077.1"/>
</dbReference>
<protein>
    <submittedName>
        <fullName evidence="3">Hydrolase</fullName>
        <ecNumber evidence="3">3.1.1.10</ecNumber>
    </submittedName>
</protein>
<dbReference type="Gene3D" id="3.40.50.1820">
    <property type="entry name" value="alpha/beta hydrolase"/>
    <property type="match status" value="1"/>
</dbReference>
<feature type="domain" description="AB hydrolase-1" evidence="1">
    <location>
        <begin position="12"/>
        <end position="152"/>
    </location>
</feature>
<dbReference type="Proteomes" id="UP000255066">
    <property type="component" value="Unassembled WGS sequence"/>
</dbReference>
<dbReference type="AlphaFoldDB" id="A0A378JQT7"/>
<dbReference type="InterPro" id="IPR000073">
    <property type="entry name" value="AB_hydrolase_1"/>
</dbReference>